<dbReference type="EMBL" id="CP117692">
    <property type="protein sequence ID" value="WDC81740.1"/>
    <property type="molecule type" value="Genomic_DNA"/>
</dbReference>
<dbReference type="PANTHER" id="PTHR47396">
    <property type="entry name" value="TYPE I RESTRICTION ENZYME ECOKI R PROTEIN"/>
    <property type="match status" value="1"/>
</dbReference>
<name>A0AAQ2XK78_9LACO</name>
<keyword evidence="3" id="KW-0347">Helicase</keyword>
<evidence type="ECO:0000313" key="3">
    <source>
        <dbReference type="EMBL" id="WDC81740.1"/>
    </source>
</evidence>
<dbReference type="InterPro" id="IPR050742">
    <property type="entry name" value="Helicase_Restrict-Modif_Enz"/>
</dbReference>
<dbReference type="Gene3D" id="3.40.50.300">
    <property type="entry name" value="P-loop containing nucleotide triphosphate hydrolases"/>
    <property type="match status" value="2"/>
</dbReference>
<dbReference type="PROSITE" id="PS51192">
    <property type="entry name" value="HELICASE_ATP_BIND_1"/>
    <property type="match status" value="1"/>
</dbReference>
<protein>
    <submittedName>
        <fullName evidence="3">DEAD/DEAH box helicase</fullName>
    </submittedName>
</protein>
<keyword evidence="3" id="KW-0378">Hydrolase</keyword>
<dbReference type="GO" id="GO:0005524">
    <property type="term" value="F:ATP binding"/>
    <property type="evidence" value="ECO:0007669"/>
    <property type="project" value="InterPro"/>
</dbReference>
<accession>A0AAQ2XK78</accession>
<dbReference type="AlphaFoldDB" id="A0AAQ2XK78"/>
<evidence type="ECO:0000259" key="2">
    <source>
        <dbReference type="PROSITE" id="PS51194"/>
    </source>
</evidence>
<dbReference type="InterPro" id="IPR014001">
    <property type="entry name" value="Helicase_ATP-bd"/>
</dbReference>
<evidence type="ECO:0000313" key="4">
    <source>
        <dbReference type="Proteomes" id="UP001222683"/>
    </source>
</evidence>
<dbReference type="GO" id="GO:0004386">
    <property type="term" value="F:helicase activity"/>
    <property type="evidence" value="ECO:0007669"/>
    <property type="project" value="UniProtKB-KW"/>
</dbReference>
<dbReference type="GO" id="GO:0003677">
    <property type="term" value="F:DNA binding"/>
    <property type="evidence" value="ECO:0007669"/>
    <property type="project" value="InterPro"/>
</dbReference>
<dbReference type="CDD" id="cd18032">
    <property type="entry name" value="DEXHc_RE_I_III_res"/>
    <property type="match status" value="1"/>
</dbReference>
<gene>
    <name evidence="3" type="ORF">PSR59_08890</name>
</gene>
<dbReference type="Proteomes" id="UP001222683">
    <property type="component" value="Chromosome"/>
</dbReference>
<proteinExistence type="predicted"/>
<dbReference type="Pfam" id="PF00271">
    <property type="entry name" value="Helicase_C"/>
    <property type="match status" value="1"/>
</dbReference>
<dbReference type="PANTHER" id="PTHR47396:SF1">
    <property type="entry name" value="ATP-DEPENDENT HELICASE IRC3-RELATED"/>
    <property type="match status" value="1"/>
</dbReference>
<keyword evidence="3" id="KW-0067">ATP-binding</keyword>
<feature type="domain" description="Helicase C-terminal" evidence="2">
    <location>
        <begin position="217"/>
        <end position="389"/>
    </location>
</feature>
<evidence type="ECO:0000259" key="1">
    <source>
        <dbReference type="PROSITE" id="PS51192"/>
    </source>
</evidence>
<dbReference type="PROSITE" id="PS51194">
    <property type="entry name" value="HELICASE_CTER"/>
    <property type="match status" value="1"/>
</dbReference>
<dbReference type="SUPFAM" id="SSF52540">
    <property type="entry name" value="P-loop containing nucleoside triphosphate hydrolases"/>
    <property type="match status" value="1"/>
</dbReference>
<dbReference type="SMART" id="SM00490">
    <property type="entry name" value="HELICc"/>
    <property type="match status" value="1"/>
</dbReference>
<sequence length="534" mass="60084">MDEAIKLRPYQEESREAVEKEWADGKKRTLLVLPTGTGKTIVFSKIIEDQVRAGDRCLILAHRGELLEQASDKLYKSTGIQTATEKAEETSLQSYRRVTVGSVQTMQRDKRLDQFPKDWFDTIVVDEAHHCISSGYQKVLKHFEGAKVLGVTATPDRGDMKNLGEYFESLAYEYGLAQAIREGYLSPIKALTIPLKLDLSGVKQSAGDFSTHDLGDALDPYLWQIADEMVKHCKDRKTVVFLPLVSTSQKFCKILNEKGLKSAEVNGSSPDREQILKRFDKNEFQVLCNSMLLTEGWDCPDVDCVVVLRPTKVRGLYSQMVGRGTRLAPGKKDLLLLDFLWHTDRMDLCHPAHLICKSAEVAQKMTENLENEAENGEGGPTDIGEAEEQASKDVIAERENSLAERLKEMQKRKQKLVDPIQFEMSIQAEDLADYVPSFGWEMGPPTQKQIARLEHLGINPDDVGNAGKAALILERLSKRQQEGLSTPKQIRFLERKGFLHVGQWSFEHASKMIGRISANGWRIPVGIVPAQYQP</sequence>
<dbReference type="SMART" id="SM00487">
    <property type="entry name" value="DEXDc"/>
    <property type="match status" value="1"/>
</dbReference>
<dbReference type="InterPro" id="IPR001650">
    <property type="entry name" value="Helicase_C-like"/>
</dbReference>
<dbReference type="GO" id="GO:0016787">
    <property type="term" value="F:hydrolase activity"/>
    <property type="evidence" value="ECO:0007669"/>
    <property type="project" value="InterPro"/>
</dbReference>
<dbReference type="InterPro" id="IPR006935">
    <property type="entry name" value="Helicase/UvrB_N"/>
</dbReference>
<organism evidence="3 4">
    <name type="scientific">Ligilactobacillus ruminis</name>
    <dbReference type="NCBI Taxonomy" id="1623"/>
    <lineage>
        <taxon>Bacteria</taxon>
        <taxon>Bacillati</taxon>
        <taxon>Bacillota</taxon>
        <taxon>Bacilli</taxon>
        <taxon>Lactobacillales</taxon>
        <taxon>Lactobacillaceae</taxon>
        <taxon>Ligilactobacillus</taxon>
    </lineage>
</organism>
<reference evidence="3" key="1">
    <citation type="submission" date="2023-02" db="EMBL/GenBank/DDBJ databases">
        <title>Complete genome sequence of Lactobacillus ruminis CACC888 isolated from Pig feces.</title>
        <authorList>
            <person name="Park S."/>
            <person name="Park M.A."/>
            <person name="Kim D.-H."/>
            <person name="Kim Y."/>
        </authorList>
    </citation>
    <scope>NUCLEOTIDE SEQUENCE</scope>
    <source>
        <strain evidence="3">CACC888</strain>
    </source>
</reference>
<feature type="domain" description="Helicase ATP-binding" evidence="1">
    <location>
        <begin position="20"/>
        <end position="173"/>
    </location>
</feature>
<keyword evidence="3" id="KW-0547">Nucleotide-binding</keyword>
<dbReference type="InterPro" id="IPR027417">
    <property type="entry name" value="P-loop_NTPase"/>
</dbReference>
<dbReference type="Pfam" id="PF04851">
    <property type="entry name" value="ResIII"/>
    <property type="match status" value="1"/>
</dbReference>
<dbReference type="GO" id="GO:0005829">
    <property type="term" value="C:cytosol"/>
    <property type="evidence" value="ECO:0007669"/>
    <property type="project" value="TreeGrafter"/>
</dbReference>